<dbReference type="Pfam" id="PF17921">
    <property type="entry name" value="Integrase_H2C2"/>
    <property type="match status" value="1"/>
</dbReference>
<dbReference type="InterPro" id="IPR050951">
    <property type="entry name" value="Retrovirus_Pol_polyprotein"/>
</dbReference>
<dbReference type="EMBL" id="JBJJXI010000123">
    <property type="protein sequence ID" value="KAL3389585.1"/>
    <property type="molecule type" value="Genomic_DNA"/>
</dbReference>
<dbReference type="GO" id="GO:0003964">
    <property type="term" value="F:RNA-directed DNA polymerase activity"/>
    <property type="evidence" value="ECO:0007669"/>
    <property type="project" value="UniProtKB-EC"/>
</dbReference>
<evidence type="ECO:0000259" key="2">
    <source>
        <dbReference type="PROSITE" id="PS50994"/>
    </source>
</evidence>
<reference evidence="3 4" key="1">
    <citation type="journal article" date="2024" name="bioRxiv">
        <title>A reference genome for Trichogramma kaykai: A tiny desert-dwelling parasitoid wasp with competing sex-ratio distorters.</title>
        <authorList>
            <person name="Culotta J."/>
            <person name="Lindsey A.R."/>
        </authorList>
    </citation>
    <scope>NUCLEOTIDE SEQUENCE [LARGE SCALE GENOMIC DNA]</scope>
    <source>
        <strain evidence="3 4">KSX58</strain>
    </source>
</reference>
<dbReference type="InterPro" id="IPR036397">
    <property type="entry name" value="RNaseH_sf"/>
</dbReference>
<keyword evidence="4" id="KW-1185">Reference proteome</keyword>
<dbReference type="PROSITE" id="PS50994">
    <property type="entry name" value="INTEGRASE"/>
    <property type="match status" value="1"/>
</dbReference>
<evidence type="ECO:0000313" key="4">
    <source>
        <dbReference type="Proteomes" id="UP001627154"/>
    </source>
</evidence>
<dbReference type="InterPro" id="IPR001584">
    <property type="entry name" value="Integrase_cat-core"/>
</dbReference>
<organism evidence="3 4">
    <name type="scientific">Trichogramma kaykai</name>
    <dbReference type="NCBI Taxonomy" id="54128"/>
    <lineage>
        <taxon>Eukaryota</taxon>
        <taxon>Metazoa</taxon>
        <taxon>Ecdysozoa</taxon>
        <taxon>Arthropoda</taxon>
        <taxon>Hexapoda</taxon>
        <taxon>Insecta</taxon>
        <taxon>Pterygota</taxon>
        <taxon>Neoptera</taxon>
        <taxon>Endopterygota</taxon>
        <taxon>Hymenoptera</taxon>
        <taxon>Apocrita</taxon>
        <taxon>Proctotrupomorpha</taxon>
        <taxon>Chalcidoidea</taxon>
        <taxon>Trichogrammatidae</taxon>
        <taxon>Trichogramma</taxon>
    </lineage>
</organism>
<dbReference type="Gene3D" id="1.10.340.70">
    <property type="match status" value="1"/>
</dbReference>
<comment type="caution">
    <text evidence="3">The sequence shown here is derived from an EMBL/GenBank/DDBJ whole genome shotgun (WGS) entry which is preliminary data.</text>
</comment>
<dbReference type="Proteomes" id="UP001627154">
    <property type="component" value="Unassembled WGS sequence"/>
</dbReference>
<dbReference type="EC" id="2.7.7.49" evidence="1"/>
<accession>A0ABD2W931</accession>
<evidence type="ECO:0000256" key="1">
    <source>
        <dbReference type="ARBA" id="ARBA00012493"/>
    </source>
</evidence>
<gene>
    <name evidence="3" type="ORF">TKK_015789</name>
</gene>
<dbReference type="Gene3D" id="3.30.420.10">
    <property type="entry name" value="Ribonuclease H-like superfamily/Ribonuclease H"/>
    <property type="match status" value="1"/>
</dbReference>
<evidence type="ECO:0000313" key="3">
    <source>
        <dbReference type="EMBL" id="KAL3389585.1"/>
    </source>
</evidence>
<dbReference type="PANTHER" id="PTHR37984:SF5">
    <property type="entry name" value="PROTEIN NYNRIN-LIKE"/>
    <property type="match status" value="1"/>
</dbReference>
<dbReference type="PANTHER" id="PTHR37984">
    <property type="entry name" value="PROTEIN CBG26694"/>
    <property type="match status" value="1"/>
</dbReference>
<name>A0ABD2W931_9HYME</name>
<protein>
    <recommendedName>
        <fullName evidence="1">RNA-directed DNA polymerase</fullName>
        <ecNumber evidence="1">2.7.7.49</ecNumber>
    </recommendedName>
</protein>
<dbReference type="SUPFAM" id="SSF53098">
    <property type="entry name" value="Ribonuclease H-like"/>
    <property type="match status" value="1"/>
</dbReference>
<dbReference type="Pfam" id="PF00665">
    <property type="entry name" value="rve"/>
    <property type="match status" value="1"/>
</dbReference>
<dbReference type="AlphaFoldDB" id="A0ABD2W931"/>
<dbReference type="InterPro" id="IPR012337">
    <property type="entry name" value="RNaseH-like_sf"/>
</dbReference>
<sequence length="338" mass="39002">MREEIIKRAHEFGHFGIKKTMEKLLQEFSMENMQSQVEKVISACVPCILGARKEGKKEGFLRPIPKADVPMHTWHLDHIGPLPDTNKDYRYLLVVVDGFTRYTWFFATKTKNSEKIIRNFKILQQHYGNPHRVIVDRGGAFASAVFKNLCKAHNIELHAVTTGVPRGNGQVERVHSVLIGIFTKITVDEPNTWYKHLTRVQHAINGTYHRSIAVSPYELLFGIKLKTSQDLAISELLEKARQEDFLQSRAQFRNVAVKQIHKVQQENRNSFEAHRKSARRYRLGDIVAIKRTQFGSGLKFALKYFGPYQVVKIKDGDRYEVEKLGDGEGYEERILLQI</sequence>
<feature type="domain" description="Integrase catalytic" evidence="2">
    <location>
        <begin position="66"/>
        <end position="224"/>
    </location>
</feature>
<proteinExistence type="predicted"/>
<dbReference type="InterPro" id="IPR041588">
    <property type="entry name" value="Integrase_H2C2"/>
</dbReference>